<sequence>MTDEHPGSRGTRRSGEVLGDGTAASVGAADGDPQHLPAPNPKLVTTKGDGEGAL</sequence>
<proteinExistence type="predicted"/>
<evidence type="ECO:0000313" key="2">
    <source>
        <dbReference type="EMBL" id="SDY00291.1"/>
    </source>
</evidence>
<organism evidence="2 3">
    <name type="scientific">Saccharopolyspora shandongensis</name>
    <dbReference type="NCBI Taxonomy" id="418495"/>
    <lineage>
        <taxon>Bacteria</taxon>
        <taxon>Bacillati</taxon>
        <taxon>Actinomycetota</taxon>
        <taxon>Actinomycetes</taxon>
        <taxon>Pseudonocardiales</taxon>
        <taxon>Pseudonocardiaceae</taxon>
        <taxon>Saccharopolyspora</taxon>
    </lineage>
</organism>
<dbReference type="Proteomes" id="UP000199529">
    <property type="component" value="Unassembled WGS sequence"/>
</dbReference>
<evidence type="ECO:0000256" key="1">
    <source>
        <dbReference type="SAM" id="MobiDB-lite"/>
    </source>
</evidence>
<reference evidence="3" key="1">
    <citation type="submission" date="2016-10" db="EMBL/GenBank/DDBJ databases">
        <authorList>
            <person name="Varghese N."/>
            <person name="Submissions S."/>
        </authorList>
    </citation>
    <scope>NUCLEOTIDE SEQUENCE [LARGE SCALE GENOMIC DNA]</scope>
    <source>
        <strain evidence="3">CGMCC 4.3530</strain>
    </source>
</reference>
<accession>A0A1H3GAK4</accession>
<dbReference type="RefSeq" id="WP_177226588.1">
    <property type="nucleotide sequence ID" value="NZ_FNOK01000018.1"/>
</dbReference>
<keyword evidence="3" id="KW-1185">Reference proteome</keyword>
<protein>
    <submittedName>
        <fullName evidence="2">Uncharacterized protein</fullName>
    </submittedName>
</protein>
<dbReference type="AlphaFoldDB" id="A0A1H3GAK4"/>
<name>A0A1H3GAK4_9PSEU</name>
<gene>
    <name evidence="2" type="ORF">SAMN05216215_1018106</name>
</gene>
<feature type="region of interest" description="Disordered" evidence="1">
    <location>
        <begin position="1"/>
        <end position="54"/>
    </location>
</feature>
<evidence type="ECO:0000313" key="3">
    <source>
        <dbReference type="Proteomes" id="UP000199529"/>
    </source>
</evidence>
<dbReference type="EMBL" id="FNOK01000018">
    <property type="protein sequence ID" value="SDY00291.1"/>
    <property type="molecule type" value="Genomic_DNA"/>
</dbReference>